<organism evidence="1 2">
    <name type="scientific">Necator americanus</name>
    <name type="common">Human hookworm</name>
    <dbReference type="NCBI Taxonomy" id="51031"/>
    <lineage>
        <taxon>Eukaryota</taxon>
        <taxon>Metazoa</taxon>
        <taxon>Ecdysozoa</taxon>
        <taxon>Nematoda</taxon>
        <taxon>Chromadorea</taxon>
        <taxon>Rhabditida</taxon>
        <taxon>Rhabditina</taxon>
        <taxon>Rhabditomorpha</taxon>
        <taxon>Strongyloidea</taxon>
        <taxon>Ancylostomatidae</taxon>
        <taxon>Bunostominae</taxon>
        <taxon>Necator</taxon>
    </lineage>
</organism>
<dbReference type="Proteomes" id="UP001303046">
    <property type="component" value="Unassembled WGS sequence"/>
</dbReference>
<dbReference type="EMBL" id="JAVFWL010000004">
    <property type="protein sequence ID" value="KAK6751939.1"/>
    <property type="molecule type" value="Genomic_DNA"/>
</dbReference>
<keyword evidence="2" id="KW-1185">Reference proteome</keyword>
<protein>
    <submittedName>
        <fullName evidence="1">Uncharacterized protein</fullName>
    </submittedName>
</protein>
<name>A0ABR1DNB6_NECAM</name>
<reference evidence="1 2" key="1">
    <citation type="submission" date="2023-08" db="EMBL/GenBank/DDBJ databases">
        <title>A Necator americanus chromosomal reference genome.</title>
        <authorList>
            <person name="Ilik V."/>
            <person name="Petrzelkova K.J."/>
            <person name="Pardy F."/>
            <person name="Fuh T."/>
            <person name="Niatou-Singa F.S."/>
            <person name="Gouil Q."/>
            <person name="Baker L."/>
            <person name="Ritchie M.E."/>
            <person name="Jex A.R."/>
            <person name="Gazzola D."/>
            <person name="Li H."/>
            <person name="Toshio Fujiwara R."/>
            <person name="Zhan B."/>
            <person name="Aroian R.V."/>
            <person name="Pafco B."/>
            <person name="Schwarz E.M."/>
        </authorList>
    </citation>
    <scope>NUCLEOTIDE SEQUENCE [LARGE SCALE GENOMIC DNA]</scope>
    <source>
        <strain evidence="1 2">Aroian</strain>
        <tissue evidence="1">Whole animal</tissue>
    </source>
</reference>
<comment type="caution">
    <text evidence="1">The sequence shown here is derived from an EMBL/GenBank/DDBJ whole genome shotgun (WGS) entry which is preliminary data.</text>
</comment>
<evidence type="ECO:0000313" key="1">
    <source>
        <dbReference type="EMBL" id="KAK6751939.1"/>
    </source>
</evidence>
<sequence>MDTVVHLLLSHSRDRDLQLISAVLTCLGDVSSTYDVIKMLWRPTAAISKETSNSWKVVSRARSGVSYEVTVNESTCDCNENASKVELCSPLECMLAVLLKDRIFVAMKTPI</sequence>
<evidence type="ECO:0000313" key="2">
    <source>
        <dbReference type="Proteomes" id="UP001303046"/>
    </source>
</evidence>
<accession>A0ABR1DNB6</accession>
<proteinExistence type="predicted"/>
<gene>
    <name evidence="1" type="primary">Necator_chrIV.g16683</name>
    <name evidence="1" type="ORF">RB195_003386</name>
</gene>